<organism evidence="1 2">
    <name type="scientific">Rickenella mellea</name>
    <dbReference type="NCBI Taxonomy" id="50990"/>
    <lineage>
        <taxon>Eukaryota</taxon>
        <taxon>Fungi</taxon>
        <taxon>Dikarya</taxon>
        <taxon>Basidiomycota</taxon>
        <taxon>Agaricomycotina</taxon>
        <taxon>Agaricomycetes</taxon>
        <taxon>Hymenochaetales</taxon>
        <taxon>Rickenellaceae</taxon>
        <taxon>Rickenella</taxon>
    </lineage>
</organism>
<evidence type="ECO:0000313" key="1">
    <source>
        <dbReference type="EMBL" id="TDL14052.1"/>
    </source>
</evidence>
<gene>
    <name evidence="1" type="ORF">BD410DRAFT_797364</name>
</gene>
<dbReference type="VEuPathDB" id="FungiDB:BD410DRAFT_797364"/>
<accession>A0A4Y7PGS6</accession>
<dbReference type="AlphaFoldDB" id="A0A4Y7PGS6"/>
<protein>
    <submittedName>
        <fullName evidence="1">Uncharacterized protein</fullName>
    </submittedName>
</protein>
<keyword evidence="2" id="KW-1185">Reference proteome</keyword>
<dbReference type="Proteomes" id="UP000294933">
    <property type="component" value="Unassembled WGS sequence"/>
</dbReference>
<name>A0A4Y7PGS6_9AGAM</name>
<proteinExistence type="predicted"/>
<evidence type="ECO:0000313" key="2">
    <source>
        <dbReference type="Proteomes" id="UP000294933"/>
    </source>
</evidence>
<dbReference type="EMBL" id="ML170400">
    <property type="protein sequence ID" value="TDL14052.1"/>
    <property type="molecule type" value="Genomic_DNA"/>
</dbReference>
<reference evidence="1 2" key="1">
    <citation type="submission" date="2018-06" db="EMBL/GenBank/DDBJ databases">
        <title>A transcriptomic atlas of mushroom development highlights an independent origin of complex multicellularity.</title>
        <authorList>
            <consortium name="DOE Joint Genome Institute"/>
            <person name="Krizsan K."/>
            <person name="Almasi E."/>
            <person name="Merenyi Z."/>
            <person name="Sahu N."/>
            <person name="Viragh M."/>
            <person name="Koszo T."/>
            <person name="Mondo S."/>
            <person name="Kiss B."/>
            <person name="Balint B."/>
            <person name="Kues U."/>
            <person name="Barry K."/>
            <person name="Hegedus J.C."/>
            <person name="Henrissat B."/>
            <person name="Johnson J."/>
            <person name="Lipzen A."/>
            <person name="Ohm R."/>
            <person name="Nagy I."/>
            <person name="Pangilinan J."/>
            <person name="Yan J."/>
            <person name="Xiong Y."/>
            <person name="Grigoriev I.V."/>
            <person name="Hibbett D.S."/>
            <person name="Nagy L.G."/>
        </authorList>
    </citation>
    <scope>NUCLEOTIDE SEQUENCE [LARGE SCALE GENOMIC DNA]</scope>
    <source>
        <strain evidence="1 2">SZMC22713</strain>
    </source>
</reference>
<sequence>MGEEEQRRKDLGEKRQCMESVKEGCRRMEDEDVRYAITRATDDESSSASIKISEHDARKYCIPRKWISVRIRALSKSNRTHKVKFAGKSRMIQWHRAKLHASARPSARYSAVLVHRVFLRCHVG</sequence>